<feature type="domain" description="Phage tail collar" evidence="1">
    <location>
        <begin position="8"/>
        <end position="63"/>
    </location>
</feature>
<dbReference type="Gene3D" id="3.90.1340.10">
    <property type="entry name" value="Phage tail collar domain"/>
    <property type="match status" value="1"/>
</dbReference>
<comment type="caution">
    <text evidence="2">The sequence shown here is derived from an EMBL/GenBank/DDBJ whole genome shotgun (WGS) entry which is preliminary data.</text>
</comment>
<organism evidence="2 3">
    <name type="scientific">Deinobacterium chartae</name>
    <dbReference type="NCBI Taxonomy" id="521158"/>
    <lineage>
        <taxon>Bacteria</taxon>
        <taxon>Thermotogati</taxon>
        <taxon>Deinococcota</taxon>
        <taxon>Deinococci</taxon>
        <taxon>Deinococcales</taxon>
        <taxon>Deinococcaceae</taxon>
        <taxon>Deinobacterium</taxon>
    </lineage>
</organism>
<dbReference type="Proteomes" id="UP000569951">
    <property type="component" value="Unassembled WGS sequence"/>
</dbReference>
<proteinExistence type="predicted"/>
<evidence type="ECO:0000313" key="2">
    <source>
        <dbReference type="EMBL" id="MBB6099987.1"/>
    </source>
</evidence>
<gene>
    <name evidence="2" type="ORF">HNR42_003448</name>
</gene>
<reference evidence="2 3" key="1">
    <citation type="submission" date="2020-08" db="EMBL/GenBank/DDBJ databases">
        <title>Genomic Encyclopedia of Type Strains, Phase IV (KMG-IV): sequencing the most valuable type-strain genomes for metagenomic binning, comparative biology and taxonomic classification.</title>
        <authorList>
            <person name="Goeker M."/>
        </authorList>
    </citation>
    <scope>NUCLEOTIDE SEQUENCE [LARGE SCALE GENOMIC DNA]</scope>
    <source>
        <strain evidence="2 3">DSM 21458</strain>
    </source>
</reference>
<dbReference type="RefSeq" id="WP_183988725.1">
    <property type="nucleotide sequence ID" value="NZ_JACHHG010000018.1"/>
</dbReference>
<sequence length="175" mass="18138">MADPFVAEIRIFPFNFAPKGWALCNGQLLPIAQNTALFSLLGTTYGGNGRSTFALPDLQGRAPMHPGQGSGLSLYNLGQAGGSPNVTLIQGEMPMHSHQVRVAPEPGDNLGPNLAMALARSSGGSAYISPGGSSLTQASPQSVGAVGGNAPHNNMMPYLTFNFCIALQGIFPPRS</sequence>
<dbReference type="AlphaFoldDB" id="A0A841I2T1"/>
<keyword evidence="3" id="KW-1185">Reference proteome</keyword>
<dbReference type="EMBL" id="JACHHG010000018">
    <property type="protein sequence ID" value="MBB6099987.1"/>
    <property type="molecule type" value="Genomic_DNA"/>
</dbReference>
<dbReference type="InterPro" id="IPR011083">
    <property type="entry name" value="Phage_tail_collar_dom"/>
</dbReference>
<name>A0A841I2T1_9DEIO</name>
<evidence type="ECO:0000313" key="3">
    <source>
        <dbReference type="Proteomes" id="UP000569951"/>
    </source>
</evidence>
<protein>
    <submittedName>
        <fullName evidence="2">Microcystin-dependent protein</fullName>
    </submittedName>
</protein>
<dbReference type="SUPFAM" id="SSF88874">
    <property type="entry name" value="Receptor-binding domain of short tail fibre protein gp12"/>
    <property type="match status" value="1"/>
</dbReference>
<dbReference type="InterPro" id="IPR037053">
    <property type="entry name" value="Phage_tail_collar_dom_sf"/>
</dbReference>
<accession>A0A841I2T1</accession>
<evidence type="ECO:0000259" key="1">
    <source>
        <dbReference type="Pfam" id="PF07484"/>
    </source>
</evidence>
<dbReference type="Pfam" id="PF07484">
    <property type="entry name" value="Collar"/>
    <property type="match status" value="1"/>
</dbReference>